<dbReference type="Proteomes" id="UP000486351">
    <property type="component" value="Unassembled WGS sequence"/>
</dbReference>
<evidence type="ECO:0000313" key="2">
    <source>
        <dbReference type="EMBL" id="KAE9361469.1"/>
    </source>
</evidence>
<feature type="region of interest" description="Disordered" evidence="1">
    <location>
        <begin position="522"/>
        <end position="602"/>
    </location>
</feature>
<dbReference type="InterPro" id="IPR006912">
    <property type="entry name" value="Harbinger_derived_prot"/>
</dbReference>
<dbReference type="PANTHER" id="PTHR47150">
    <property type="entry name" value="OS12G0169200 PROTEIN"/>
    <property type="match status" value="1"/>
</dbReference>
<evidence type="ECO:0000256" key="1">
    <source>
        <dbReference type="SAM" id="MobiDB-lite"/>
    </source>
</evidence>
<comment type="caution">
    <text evidence="2">The sequence shown here is derived from an EMBL/GenBank/DDBJ whole genome shotgun (WGS) entry which is preliminary data.</text>
</comment>
<sequence length="602" mass="67589">MSSESDEESVLRSGSDDDEAFLLLLHSAQKAPIKRKRGGSEPGKAANLDRAFQAAHLRLWKDYFCENPTYPEKLFRRRNRMSRALFERLMGAVVEHGSLDDVVKGAESTLLAYTKKFYRAVVEVFEEEYLREPTRDDIERQLERSAALGFPGCLGSLDCMYWAWEMCPIALKGQLKSNNDINIINRSPLIHHHGLKHDLYDSFAYVAGEKEFHQLYYLVDGIYPSYACFMATIFRPSSQKGKLYAKRQESIRKDVERTFGVLRGKFRILKLPSRIWYGEEMLDVMKACVIIHNMIIEDKWGVPGLEELTPANIDADLSPPSGVDDDGVNGDDATDLQEFITRRFNMQSAAANSELRNALIENLWELGEHERIYVSSASTCLRQLGSNTCSRVGGDCGVLTGSIRVFGNNGSVRVSPVAECFLALLRYRQYIFSLVFSIIHFAKSAGRLKWFQEHLQHPFGGSLFSDAKSPSPHGAENERWRCTCVPSTEAAPCLVIATLRITTLQHAGTRCTPLCTRTTPREELKSRVKRSLPSGLVPPPAALPTAQDDDGDDDKEEKRDGCRANQVEINEVESSSAPSEDRTHPRLAPPPPALPTAQDVRR</sequence>
<evidence type="ECO:0000313" key="3">
    <source>
        <dbReference type="Proteomes" id="UP000486351"/>
    </source>
</evidence>
<dbReference type="Pfam" id="PF04827">
    <property type="entry name" value="Plant_tran"/>
    <property type="match status" value="2"/>
</dbReference>
<name>A0A6G0SM19_9STRA</name>
<dbReference type="EMBL" id="QXFY01000023">
    <property type="protein sequence ID" value="KAE9361469.1"/>
    <property type="molecule type" value="Genomic_DNA"/>
</dbReference>
<protein>
    <recommendedName>
        <fullName evidence="4">DDE Tnp4 domain-containing protein</fullName>
    </recommendedName>
</protein>
<reference evidence="2 3" key="1">
    <citation type="submission" date="2018-09" db="EMBL/GenBank/DDBJ databases">
        <title>Genomic investigation of the strawberry pathogen Phytophthora fragariae indicates pathogenicity is determined by transcriptional variation in three key races.</title>
        <authorList>
            <person name="Adams T.M."/>
            <person name="Armitage A.D."/>
            <person name="Sobczyk M.K."/>
            <person name="Bates H.J."/>
            <person name="Dunwell J.M."/>
            <person name="Nellist C.F."/>
            <person name="Harrison R.J."/>
        </authorList>
    </citation>
    <scope>NUCLEOTIDE SEQUENCE [LARGE SCALE GENOMIC DNA]</scope>
    <source>
        <strain evidence="2 3">NOV-77</strain>
    </source>
</reference>
<gene>
    <name evidence="2" type="ORF">PF008_g1019</name>
</gene>
<dbReference type="AlphaFoldDB" id="A0A6G0SM19"/>
<organism evidence="2 3">
    <name type="scientific">Phytophthora fragariae</name>
    <dbReference type="NCBI Taxonomy" id="53985"/>
    <lineage>
        <taxon>Eukaryota</taxon>
        <taxon>Sar</taxon>
        <taxon>Stramenopiles</taxon>
        <taxon>Oomycota</taxon>
        <taxon>Peronosporomycetes</taxon>
        <taxon>Peronosporales</taxon>
        <taxon>Peronosporaceae</taxon>
        <taxon>Phytophthora</taxon>
    </lineage>
</organism>
<proteinExistence type="predicted"/>
<dbReference type="PANTHER" id="PTHR47150:SF5">
    <property type="entry name" value="OS07G0546750 PROTEIN"/>
    <property type="match status" value="1"/>
</dbReference>
<evidence type="ECO:0008006" key="4">
    <source>
        <dbReference type="Google" id="ProtNLM"/>
    </source>
</evidence>
<accession>A0A6G0SM19</accession>